<sequence length="768" mass="80983">MKIKAVVLSILTVGTLLGLRTVPGLASTKENVTAALGTAPQGIAIDSYFETGTIANNSAKISDTDQGKNQAVQLTDATTGGDELGTIWTSDAAAMDLSEDQTASMWLYTGDSFTSSGDGMTFVMQNDERGIGASALNTSDESNPTPATGETLGVWGDDINEKYKSADDLAATGIQNSWALEFDTYNNKSLPSTNSDDSAADQKKTWDSYFASSANSANQFDLNESSMHIASAYPGDKTSYNMSGKNITVTTYGGFLNLTPTNTTYNYPYAVLNHQGVITNGFNLLGTGAWKHLTLKWDASSSQMTYTFDDKDPDTGAAKTGLSQTVTVDKNKLNLGSDNKIRWGFTGSTGSNFENNLVVFEQVPGLVNASATAKLTDSTQSDKEITSASDTVNAGDRMKLDYNLNYNGGRDSWQDVQAKLNLPSNIVFSNATITYANGDTQTVTDLDAQSSTGQALSETLSKELSSDNDGATISLSGKAVVGDSSETTVAATNNRFNGSNAITQASLTGFKVEKNDDATVSMTLTGDDVNSDSTTARKRLTKAADVAVTGKISYVTGTADPNSSLTLHPVLNGKELQTQTLSNSDAAGTFTYIIPASALVAGQDNVLTLYATDSKGHATNDVSETVNLSAGSRSLVASPKSSFNSDDPRSMSGSEMTLTPDSNWDVTVDDTEGTGDQWTLTASATPFISKLRGSLSADMTYVTSDGTSSSLMSGAVNVLSHTTTSDDDVVNITNDWNDSQGLFLNVHSDALEGTYFSTVTWTLGDTPT</sequence>
<protein>
    <recommendedName>
        <fullName evidence="5">WxL domain-containing protein</fullName>
    </recommendedName>
</protein>
<feature type="chain" id="PRO_5046833357" description="WxL domain-containing protein" evidence="2">
    <location>
        <begin position="27"/>
        <end position="768"/>
    </location>
</feature>
<feature type="signal peptide" evidence="2">
    <location>
        <begin position="1"/>
        <end position="26"/>
    </location>
</feature>
<feature type="region of interest" description="Disordered" evidence="1">
    <location>
        <begin position="636"/>
        <end position="664"/>
    </location>
</feature>
<accession>A0ABW4D4F1</accession>
<evidence type="ECO:0000313" key="3">
    <source>
        <dbReference type="EMBL" id="MFD1456472.1"/>
    </source>
</evidence>
<dbReference type="Proteomes" id="UP001597189">
    <property type="component" value="Unassembled WGS sequence"/>
</dbReference>
<keyword evidence="4" id="KW-1185">Reference proteome</keyword>
<comment type="caution">
    <text evidence="3">The sequence shown here is derived from an EMBL/GenBank/DDBJ whole genome shotgun (WGS) entry which is preliminary data.</text>
</comment>
<reference evidence="4" key="1">
    <citation type="journal article" date="2019" name="Int. J. Syst. Evol. Microbiol.">
        <title>The Global Catalogue of Microorganisms (GCM) 10K type strain sequencing project: providing services to taxonomists for standard genome sequencing and annotation.</title>
        <authorList>
            <consortium name="The Broad Institute Genomics Platform"/>
            <consortium name="The Broad Institute Genome Sequencing Center for Infectious Disease"/>
            <person name="Wu L."/>
            <person name="Ma J."/>
        </authorList>
    </citation>
    <scope>NUCLEOTIDE SEQUENCE [LARGE SCALE GENOMIC DNA]</scope>
    <source>
        <strain evidence="4">CCM 8979</strain>
    </source>
</reference>
<gene>
    <name evidence="3" type="ORF">ACFQ44_12465</name>
</gene>
<evidence type="ECO:0000256" key="1">
    <source>
        <dbReference type="SAM" id="MobiDB-lite"/>
    </source>
</evidence>
<dbReference type="InterPro" id="IPR013320">
    <property type="entry name" value="ConA-like_dom_sf"/>
</dbReference>
<dbReference type="Gene3D" id="2.60.120.200">
    <property type="match status" value="1"/>
</dbReference>
<feature type="compositionally biased region" description="Polar residues" evidence="1">
    <location>
        <begin position="639"/>
        <end position="664"/>
    </location>
</feature>
<name>A0ABW4D4F1_9LACO</name>
<keyword evidence="2" id="KW-0732">Signal</keyword>
<organism evidence="3 4">
    <name type="scientific">Levilactobacillus lanxiensis</name>
    <dbReference type="NCBI Taxonomy" id="2799568"/>
    <lineage>
        <taxon>Bacteria</taxon>
        <taxon>Bacillati</taxon>
        <taxon>Bacillota</taxon>
        <taxon>Bacilli</taxon>
        <taxon>Lactobacillales</taxon>
        <taxon>Lactobacillaceae</taxon>
        <taxon>Levilactobacillus</taxon>
    </lineage>
</organism>
<dbReference type="RefSeq" id="WP_203646824.1">
    <property type="nucleotide sequence ID" value="NZ_BOLN01000011.1"/>
</dbReference>
<dbReference type="EMBL" id="JBHTOD010000011">
    <property type="protein sequence ID" value="MFD1456472.1"/>
    <property type="molecule type" value="Genomic_DNA"/>
</dbReference>
<proteinExistence type="predicted"/>
<evidence type="ECO:0000256" key="2">
    <source>
        <dbReference type="SAM" id="SignalP"/>
    </source>
</evidence>
<evidence type="ECO:0008006" key="5">
    <source>
        <dbReference type="Google" id="ProtNLM"/>
    </source>
</evidence>
<dbReference type="SUPFAM" id="SSF49899">
    <property type="entry name" value="Concanavalin A-like lectins/glucanases"/>
    <property type="match status" value="1"/>
</dbReference>
<evidence type="ECO:0000313" key="4">
    <source>
        <dbReference type="Proteomes" id="UP001597189"/>
    </source>
</evidence>